<organism evidence="2 3">
    <name type="scientific">Haloferax mediterranei (strain ATCC 33500 / DSM 1411 / JCM 8866 / NBRC 14739 / NCIMB 2177 / R-4)</name>
    <name type="common">Halobacterium mediterranei</name>
    <dbReference type="NCBI Taxonomy" id="523841"/>
    <lineage>
        <taxon>Archaea</taxon>
        <taxon>Methanobacteriati</taxon>
        <taxon>Methanobacteriota</taxon>
        <taxon>Stenosarchaea group</taxon>
        <taxon>Halobacteria</taxon>
        <taxon>Halobacteriales</taxon>
        <taxon>Haloferacaceae</taxon>
        <taxon>Haloferax</taxon>
    </lineage>
</organism>
<dbReference type="STRING" id="523841.HFX_2394"/>
<accession>I3R771</accession>
<sequence length="52" mass="5831">MVSAEGEPCITRSLVKDFCLSVGYTVLVVLLVWFGLLSAQRGFWRRLVSEVV</sequence>
<dbReference type="AlphaFoldDB" id="I3R771"/>
<proteinExistence type="predicted"/>
<keyword evidence="1" id="KW-1133">Transmembrane helix</keyword>
<dbReference type="Proteomes" id="UP000006469">
    <property type="component" value="Chromosome"/>
</dbReference>
<name>I3R771_HALMT</name>
<protein>
    <submittedName>
        <fullName evidence="2">Uncharacterized protein</fullName>
    </submittedName>
</protein>
<evidence type="ECO:0000256" key="1">
    <source>
        <dbReference type="SAM" id="Phobius"/>
    </source>
</evidence>
<dbReference type="eggNOG" id="arCOG07754">
    <property type="taxonomic scope" value="Archaea"/>
</dbReference>
<keyword evidence="1" id="KW-0812">Transmembrane</keyword>
<dbReference type="KEGG" id="hme:HFX_2394"/>
<reference evidence="2 3" key="1">
    <citation type="journal article" date="2012" name="J. Bacteriol.">
        <title>Complete genome sequence of the metabolically versatile halophilic archaeon Haloferax mediterranei, a poly(3-hydroxybutyrate-co-3-hydroxyvalerate) producer.</title>
        <authorList>
            <person name="Han J."/>
            <person name="Zhang F."/>
            <person name="Hou J."/>
            <person name="Liu X."/>
            <person name="Li M."/>
            <person name="Liu H."/>
            <person name="Cai L."/>
            <person name="Zhang B."/>
            <person name="Chen Y."/>
            <person name="Zhou J."/>
            <person name="Hu S."/>
            <person name="Xiang H."/>
        </authorList>
    </citation>
    <scope>NUCLEOTIDE SEQUENCE [LARGE SCALE GENOMIC DNA]</scope>
    <source>
        <strain evidence="3">ATCC 33500 / DSM 1411 / JCM 8866 / NBRC 14739 / NCIMB 2177 / R-4</strain>
    </source>
</reference>
<keyword evidence="1" id="KW-0472">Membrane</keyword>
<dbReference type="EMBL" id="CP001868">
    <property type="protein sequence ID" value="AFK20081.2"/>
    <property type="molecule type" value="Genomic_DNA"/>
</dbReference>
<gene>
    <name evidence="2" type="ordered locus">HFX_2394</name>
</gene>
<dbReference type="HOGENOM" id="CLU_3075227_0_0_2"/>
<evidence type="ECO:0000313" key="3">
    <source>
        <dbReference type="Proteomes" id="UP000006469"/>
    </source>
</evidence>
<feature type="transmembrane region" description="Helical" evidence="1">
    <location>
        <begin position="20"/>
        <end position="39"/>
    </location>
</feature>
<evidence type="ECO:0000313" key="2">
    <source>
        <dbReference type="EMBL" id="AFK20081.2"/>
    </source>
</evidence>